<dbReference type="InterPro" id="IPR003765">
    <property type="entry name" value="NO3_reductase_chaperone_NarJ"/>
</dbReference>
<gene>
    <name evidence="1" type="ORF">H4683_002957</name>
</gene>
<organism evidence="1 2">
    <name type="scientific">Sporosarcina limicola</name>
    <dbReference type="NCBI Taxonomy" id="34101"/>
    <lineage>
        <taxon>Bacteria</taxon>
        <taxon>Bacillati</taxon>
        <taxon>Bacillota</taxon>
        <taxon>Bacilli</taxon>
        <taxon>Bacillales</taxon>
        <taxon>Caryophanaceae</taxon>
        <taxon>Sporosarcina</taxon>
    </lineage>
</organism>
<dbReference type="PANTHER" id="PTHR43680:SF2">
    <property type="entry name" value="NITRATE REDUCTASE MOLYBDENUM COFACTOR ASSEMBLY CHAPERONE NARJ"/>
    <property type="match status" value="1"/>
</dbReference>
<proteinExistence type="predicted"/>
<comment type="caution">
    <text evidence="1">The sequence shown here is derived from an EMBL/GenBank/DDBJ whole genome shotgun (WGS) entry which is preliminary data.</text>
</comment>
<reference evidence="1" key="1">
    <citation type="submission" date="2020-10" db="EMBL/GenBank/DDBJ databases">
        <title>Genomic Encyclopedia of Type Strains, Phase IV (KMG-IV): sequencing the most valuable type-strain genomes for metagenomic binning, comparative biology and taxonomic classification.</title>
        <authorList>
            <person name="Goeker M."/>
        </authorList>
    </citation>
    <scope>NUCLEOTIDE SEQUENCE</scope>
    <source>
        <strain evidence="1">DSM 13886</strain>
    </source>
</reference>
<sequence>MKKISMGESGVIDLQKLYNEKHAFGFFAHQLTYPEKLSFHPSVLEESFDSSHPAYEDVETYWGRMHELSMDDIQEMYTYTFDFQKDSTLFMTFVKYEDAKERGQMLAKLKVLYEMFGLNMPDSELSDFLPLMCEFIYAAEWVGDPRAEQSFSMLLAVMEDGTYNLMKALEKYNSPYFHLIKGIRETFKSCIRQEEPAND</sequence>
<dbReference type="GO" id="GO:0051131">
    <property type="term" value="P:chaperone-mediated protein complex assembly"/>
    <property type="evidence" value="ECO:0007669"/>
    <property type="project" value="InterPro"/>
</dbReference>
<accession>A0A927MMX8</accession>
<evidence type="ECO:0000313" key="1">
    <source>
        <dbReference type="EMBL" id="MBE1555837.1"/>
    </source>
</evidence>
<keyword evidence="2" id="KW-1185">Reference proteome</keyword>
<dbReference type="SUPFAM" id="SSF89155">
    <property type="entry name" value="TorD-like"/>
    <property type="match status" value="1"/>
</dbReference>
<dbReference type="Proteomes" id="UP000658225">
    <property type="component" value="Unassembled WGS sequence"/>
</dbReference>
<protein>
    <submittedName>
        <fullName evidence="1">Nitrate reductase delta subunit</fullName>
    </submittedName>
</protein>
<dbReference type="GO" id="GO:0016530">
    <property type="term" value="F:metallochaperone activity"/>
    <property type="evidence" value="ECO:0007669"/>
    <property type="project" value="TreeGrafter"/>
</dbReference>
<evidence type="ECO:0000313" key="2">
    <source>
        <dbReference type="Proteomes" id="UP000658225"/>
    </source>
</evidence>
<dbReference type="PANTHER" id="PTHR43680">
    <property type="entry name" value="NITRATE REDUCTASE MOLYBDENUM COFACTOR ASSEMBLY CHAPERONE"/>
    <property type="match status" value="1"/>
</dbReference>
<name>A0A927MMX8_9BACL</name>
<dbReference type="GO" id="GO:0042128">
    <property type="term" value="P:nitrate assimilation"/>
    <property type="evidence" value="ECO:0007669"/>
    <property type="project" value="TreeGrafter"/>
</dbReference>
<dbReference type="GO" id="GO:0051082">
    <property type="term" value="F:unfolded protein binding"/>
    <property type="evidence" value="ECO:0007669"/>
    <property type="project" value="InterPro"/>
</dbReference>
<dbReference type="AlphaFoldDB" id="A0A927MMX8"/>
<dbReference type="InterPro" id="IPR036411">
    <property type="entry name" value="TorD-like_sf"/>
</dbReference>
<dbReference type="NCBIfam" id="TIGR00684">
    <property type="entry name" value="narJ"/>
    <property type="match status" value="1"/>
</dbReference>
<dbReference type="EMBL" id="JADBEL010000017">
    <property type="protein sequence ID" value="MBE1555837.1"/>
    <property type="molecule type" value="Genomic_DNA"/>
</dbReference>